<dbReference type="InterPro" id="IPR002524">
    <property type="entry name" value="Cation_efflux"/>
</dbReference>
<dbReference type="GO" id="GO:0006829">
    <property type="term" value="P:zinc ion transport"/>
    <property type="evidence" value="ECO:0007669"/>
    <property type="project" value="InterPro"/>
</dbReference>
<evidence type="ECO:0000256" key="5">
    <source>
        <dbReference type="ARBA" id="ARBA00023136"/>
    </source>
</evidence>
<name>A0A1Y2EN54_9FUNG</name>
<reference evidence="8 9" key="1">
    <citation type="submission" date="2016-08" db="EMBL/GenBank/DDBJ databases">
        <title>A Parts List for Fungal Cellulosomes Revealed by Comparative Genomics.</title>
        <authorList>
            <consortium name="DOE Joint Genome Institute"/>
            <person name="Haitjema C.H."/>
            <person name="Gilmore S.P."/>
            <person name="Henske J.K."/>
            <person name="Solomon K.V."/>
            <person name="De Groot R."/>
            <person name="Kuo A."/>
            <person name="Mondo S.J."/>
            <person name="Salamov A.A."/>
            <person name="Labutti K."/>
            <person name="Zhao Z."/>
            <person name="Chiniquy J."/>
            <person name="Barry K."/>
            <person name="Brewer H.M."/>
            <person name="Purvine S.O."/>
            <person name="Wright A.T."/>
            <person name="Boxma B."/>
            <person name="Van Alen T."/>
            <person name="Hackstein J.H."/>
            <person name="Baker S.E."/>
            <person name="Grigoriev I.V."/>
            <person name="O'Malley M.A."/>
        </authorList>
    </citation>
    <scope>NUCLEOTIDE SEQUENCE [LARGE SCALE GENOMIC DNA]</scope>
    <source>
        <strain evidence="8 9">G1</strain>
    </source>
</reference>
<dbReference type="Pfam" id="PF01545">
    <property type="entry name" value="Cation_efflux"/>
    <property type="match status" value="1"/>
</dbReference>
<evidence type="ECO:0000259" key="7">
    <source>
        <dbReference type="Pfam" id="PF01545"/>
    </source>
</evidence>
<evidence type="ECO:0000256" key="3">
    <source>
        <dbReference type="ARBA" id="ARBA00022692"/>
    </source>
</evidence>
<dbReference type="PANTHER" id="PTHR13414">
    <property type="entry name" value="HUEL-CATION TRANSPORTER"/>
    <property type="match status" value="1"/>
</dbReference>
<evidence type="ECO:0000256" key="2">
    <source>
        <dbReference type="ARBA" id="ARBA00022448"/>
    </source>
</evidence>
<dbReference type="GO" id="GO:0008324">
    <property type="term" value="F:monoatomic cation transmembrane transporter activity"/>
    <property type="evidence" value="ECO:0007669"/>
    <property type="project" value="InterPro"/>
</dbReference>
<feature type="domain" description="Cation efflux protein transmembrane" evidence="7">
    <location>
        <begin position="220"/>
        <end position="425"/>
    </location>
</feature>
<feature type="transmembrane region" description="Helical" evidence="6">
    <location>
        <begin position="214"/>
        <end position="234"/>
    </location>
</feature>
<dbReference type="PANTHER" id="PTHR13414:SF9">
    <property type="entry name" value="PROTON-COUPLED ZINC ANTIPORTER SLC30A9, MITOCHONDRIAL"/>
    <property type="match status" value="1"/>
</dbReference>
<dbReference type="Gene3D" id="1.20.1510.10">
    <property type="entry name" value="Cation efflux protein transmembrane domain"/>
    <property type="match status" value="1"/>
</dbReference>
<keyword evidence="4 6" id="KW-1133">Transmembrane helix</keyword>
<feature type="transmembrane region" description="Helical" evidence="6">
    <location>
        <begin position="284"/>
        <end position="306"/>
    </location>
</feature>
<proteinExistence type="predicted"/>
<keyword evidence="2" id="KW-0813">Transport</keyword>
<keyword evidence="9" id="KW-1185">Reference proteome</keyword>
<keyword evidence="5 6" id="KW-0472">Membrane</keyword>
<dbReference type="Proteomes" id="UP000193920">
    <property type="component" value="Unassembled WGS sequence"/>
</dbReference>
<dbReference type="OrthoDB" id="407410at2759"/>
<protein>
    <recommendedName>
        <fullName evidence="7">Cation efflux protein transmembrane domain-containing protein</fullName>
    </recommendedName>
</protein>
<dbReference type="InterPro" id="IPR040177">
    <property type="entry name" value="SLC30A9"/>
</dbReference>
<dbReference type="InterPro" id="IPR027469">
    <property type="entry name" value="Cation_efflux_TMD_sf"/>
</dbReference>
<keyword evidence="3 6" id="KW-0812">Transmembrane</keyword>
<evidence type="ECO:0000313" key="8">
    <source>
        <dbReference type="EMBL" id="ORY72949.1"/>
    </source>
</evidence>
<dbReference type="NCBIfam" id="TIGR01297">
    <property type="entry name" value="CDF"/>
    <property type="match status" value="1"/>
</dbReference>
<dbReference type="GO" id="GO:0005783">
    <property type="term" value="C:endoplasmic reticulum"/>
    <property type="evidence" value="ECO:0007669"/>
    <property type="project" value="TreeGrafter"/>
</dbReference>
<organism evidence="8 9">
    <name type="scientific">Neocallimastix californiae</name>
    <dbReference type="NCBI Taxonomy" id="1754190"/>
    <lineage>
        <taxon>Eukaryota</taxon>
        <taxon>Fungi</taxon>
        <taxon>Fungi incertae sedis</taxon>
        <taxon>Chytridiomycota</taxon>
        <taxon>Chytridiomycota incertae sedis</taxon>
        <taxon>Neocallimastigomycetes</taxon>
        <taxon>Neocallimastigales</taxon>
        <taxon>Neocallimastigaceae</taxon>
        <taxon>Neocallimastix</taxon>
    </lineage>
</organism>
<accession>A0A1Y2EN54</accession>
<sequence>MSFNLNIIDTCKCQYKNKACNLKNIIPLIINHESLFNKTQKANFSLNSREIDLSFNTLMKSNCLKIQIIPKFKTLNEPIKRYYTNTQPKKNNDLQDNGYSFIKNSIKFMNIKATFKNKYHTIATQKYCLPHKKYQNINLVLKANFSLNKSLNAPIVDKKEKKEQPTEKSVTKPIDNYEKWLGEWKSKQKQRVRRENDREEKKIRKIALEGSFKVVAFAMTNSILMFVAKLYGAILSHSASMFSEAIHSLADVLNEGLLAWGIIRSLKQPDPEHPYGFSAERYAYALISGVGIFVFGGGVSLYQGIIGLFTKHAIGNSLGSLLVLLFSLISDGASLLVAFRQIRNRAKASGVNLVKYIKKVNDPTTVQVFLEDTVGVAGCFLAGISLLLATYFNNSIIDSIGSIGIGMLLSFLSLFLIKKNINALVPSSLPPTTLKKVVKVLEDSPIIVSVHDVKSVSYSLDRERFKAEIQIDGKKLSENYINSLPNNVKSESKKLEHCKTEEELKQFLDDYGNGLISTLGNEIVKLENEIQKIRPQIKHVDLEII</sequence>
<dbReference type="EMBL" id="MCOG01000036">
    <property type="protein sequence ID" value="ORY72949.1"/>
    <property type="molecule type" value="Genomic_DNA"/>
</dbReference>
<dbReference type="GO" id="GO:0016020">
    <property type="term" value="C:membrane"/>
    <property type="evidence" value="ECO:0007669"/>
    <property type="project" value="UniProtKB-SubCell"/>
</dbReference>
<dbReference type="GO" id="GO:0006882">
    <property type="term" value="P:intracellular zinc ion homeostasis"/>
    <property type="evidence" value="ECO:0007669"/>
    <property type="project" value="TreeGrafter"/>
</dbReference>
<evidence type="ECO:0000313" key="9">
    <source>
        <dbReference type="Proteomes" id="UP000193920"/>
    </source>
</evidence>
<dbReference type="STRING" id="1754190.A0A1Y2EN54"/>
<evidence type="ECO:0000256" key="4">
    <source>
        <dbReference type="ARBA" id="ARBA00022989"/>
    </source>
</evidence>
<evidence type="ECO:0000256" key="1">
    <source>
        <dbReference type="ARBA" id="ARBA00004141"/>
    </source>
</evidence>
<feature type="transmembrane region" description="Helical" evidence="6">
    <location>
        <begin position="318"/>
        <end position="339"/>
    </location>
</feature>
<comment type="caution">
    <text evidence="8">The sequence shown here is derived from an EMBL/GenBank/DDBJ whole genome shotgun (WGS) entry which is preliminary data.</text>
</comment>
<dbReference type="SUPFAM" id="SSF161111">
    <property type="entry name" value="Cation efflux protein transmembrane domain-like"/>
    <property type="match status" value="1"/>
</dbReference>
<feature type="transmembrane region" description="Helical" evidence="6">
    <location>
        <begin position="374"/>
        <end position="393"/>
    </location>
</feature>
<dbReference type="AlphaFoldDB" id="A0A1Y2EN54"/>
<gene>
    <name evidence="8" type="ORF">LY90DRAFT_666798</name>
</gene>
<feature type="transmembrane region" description="Helical" evidence="6">
    <location>
        <begin position="399"/>
        <end position="417"/>
    </location>
</feature>
<comment type="subcellular location">
    <subcellularLocation>
        <location evidence="1">Membrane</location>
        <topology evidence="1">Multi-pass membrane protein</topology>
    </subcellularLocation>
</comment>
<dbReference type="InterPro" id="IPR058533">
    <property type="entry name" value="Cation_efflux_TM"/>
</dbReference>
<evidence type="ECO:0000256" key="6">
    <source>
        <dbReference type="SAM" id="Phobius"/>
    </source>
</evidence>